<dbReference type="Proteomes" id="UP001059934">
    <property type="component" value="Chromosome"/>
</dbReference>
<comment type="similarity">
    <text evidence="1 2">Belongs to the enoyl-CoA hydratase/isomerase family.</text>
</comment>
<name>A0ABY5TR37_9GAMM</name>
<dbReference type="PANTHER" id="PTHR11941">
    <property type="entry name" value="ENOYL-COA HYDRATASE-RELATED"/>
    <property type="match status" value="1"/>
</dbReference>
<dbReference type="CDD" id="cd06558">
    <property type="entry name" value="crotonase-like"/>
    <property type="match status" value="1"/>
</dbReference>
<dbReference type="InterPro" id="IPR029045">
    <property type="entry name" value="ClpP/crotonase-like_dom_sf"/>
</dbReference>
<keyword evidence="4" id="KW-1185">Reference proteome</keyword>
<dbReference type="PANTHER" id="PTHR11941:SF75">
    <property type="entry name" value="ENOYL-COA HYDRATASE_ISOMERASE FAMILY PROTEIN"/>
    <property type="match status" value="1"/>
</dbReference>
<dbReference type="InterPro" id="IPR001753">
    <property type="entry name" value="Enoyl-CoA_hydra/iso"/>
</dbReference>
<dbReference type="PROSITE" id="PS00166">
    <property type="entry name" value="ENOYL_COA_HYDRATASE"/>
    <property type="match status" value="1"/>
</dbReference>
<evidence type="ECO:0000256" key="1">
    <source>
        <dbReference type="ARBA" id="ARBA00005254"/>
    </source>
</evidence>
<reference evidence="3" key="1">
    <citation type="submission" date="2022-08" db="EMBL/GenBank/DDBJ databases">
        <title>Catabolic pathway analysis in culturable SAR92 clade bacteria reveals their overlooked roles in DMSP degradation in coastal seas.</title>
        <authorList>
            <person name="He X."/>
            <person name="Zhang X."/>
            <person name="Zhang Y."/>
        </authorList>
    </citation>
    <scope>NUCLEOTIDE SEQUENCE</scope>
    <source>
        <strain evidence="3">H455</strain>
    </source>
</reference>
<dbReference type="InterPro" id="IPR018376">
    <property type="entry name" value="Enoyl-CoA_hyd/isom_CS"/>
</dbReference>
<sequence>MIDLSKAGTTYTITMDNGENMICLDWQQRMLKILDQLEGNPVAGTAMVLTGVGKFFSNGLNLDELNKLDGAGWTLFATQMNEIHRRMLMLPFPTVAAVNGHAFAGGAFLALSCDYRIMREDRGWICISEVDAAVPLPQGMMEFLRLRLPAATVRDAVLTGKRYDAEDAIAAGFSDGKAPAELLLGMATELARDLACKEPSIFKAIKQAYYAPIVEGLK</sequence>
<gene>
    <name evidence="3" type="ORF">NYF23_06455</name>
</gene>
<dbReference type="EMBL" id="CP103416">
    <property type="protein sequence ID" value="UVW36242.1"/>
    <property type="molecule type" value="Genomic_DNA"/>
</dbReference>
<evidence type="ECO:0000313" key="4">
    <source>
        <dbReference type="Proteomes" id="UP001059934"/>
    </source>
</evidence>
<evidence type="ECO:0000256" key="2">
    <source>
        <dbReference type="RuleBase" id="RU003707"/>
    </source>
</evidence>
<accession>A0ABY5TR37</accession>
<dbReference type="Gene3D" id="3.90.226.10">
    <property type="entry name" value="2-enoyl-CoA Hydratase, Chain A, domain 1"/>
    <property type="match status" value="1"/>
</dbReference>
<protein>
    <submittedName>
        <fullName evidence="3">Enoyl-CoA hydratase/isomerase family protein</fullName>
    </submittedName>
</protein>
<dbReference type="SUPFAM" id="SSF52096">
    <property type="entry name" value="ClpP/crotonase"/>
    <property type="match status" value="1"/>
</dbReference>
<organism evidence="3 4">
    <name type="scientific">SAR92 clade bacterium H455</name>
    <dbReference type="NCBI Taxonomy" id="2974818"/>
    <lineage>
        <taxon>Bacteria</taxon>
        <taxon>Pseudomonadati</taxon>
        <taxon>Pseudomonadota</taxon>
        <taxon>Gammaproteobacteria</taxon>
        <taxon>Cellvibrionales</taxon>
        <taxon>Porticoccaceae</taxon>
        <taxon>SAR92 clade</taxon>
    </lineage>
</organism>
<proteinExistence type="inferred from homology"/>
<dbReference type="Pfam" id="PF00378">
    <property type="entry name" value="ECH_1"/>
    <property type="match status" value="1"/>
</dbReference>
<evidence type="ECO:0000313" key="3">
    <source>
        <dbReference type="EMBL" id="UVW36242.1"/>
    </source>
</evidence>